<comment type="caution">
    <text evidence="1">The sequence shown here is derived from an EMBL/GenBank/DDBJ whole genome shotgun (WGS) entry which is preliminary data.</text>
</comment>
<organism evidence="1 2">
    <name type="scientific">Littorina saxatilis</name>
    <dbReference type="NCBI Taxonomy" id="31220"/>
    <lineage>
        <taxon>Eukaryota</taxon>
        <taxon>Metazoa</taxon>
        <taxon>Spiralia</taxon>
        <taxon>Lophotrochozoa</taxon>
        <taxon>Mollusca</taxon>
        <taxon>Gastropoda</taxon>
        <taxon>Caenogastropoda</taxon>
        <taxon>Littorinimorpha</taxon>
        <taxon>Littorinoidea</taxon>
        <taxon>Littorinidae</taxon>
        <taxon>Littorina</taxon>
    </lineage>
</organism>
<name>A0AAN9BMC5_9CAEN</name>
<proteinExistence type="predicted"/>
<dbReference type="EMBL" id="JBAMIC010000007">
    <property type="protein sequence ID" value="KAK7105970.1"/>
    <property type="molecule type" value="Genomic_DNA"/>
</dbReference>
<reference evidence="1 2" key="1">
    <citation type="submission" date="2024-02" db="EMBL/GenBank/DDBJ databases">
        <title>Chromosome-scale genome assembly of the rough periwinkle Littorina saxatilis.</title>
        <authorList>
            <person name="De Jode A."/>
            <person name="Faria R."/>
            <person name="Formenti G."/>
            <person name="Sims Y."/>
            <person name="Smith T.P."/>
            <person name="Tracey A."/>
            <person name="Wood J.M.D."/>
            <person name="Zagrodzka Z.B."/>
            <person name="Johannesson K."/>
            <person name="Butlin R.K."/>
            <person name="Leder E.H."/>
        </authorList>
    </citation>
    <scope>NUCLEOTIDE SEQUENCE [LARGE SCALE GENOMIC DNA]</scope>
    <source>
        <strain evidence="1">Snail1</strain>
        <tissue evidence="1">Muscle</tissue>
    </source>
</reference>
<gene>
    <name evidence="1" type="ORF">V1264_017280</name>
</gene>
<dbReference type="Proteomes" id="UP001374579">
    <property type="component" value="Unassembled WGS sequence"/>
</dbReference>
<evidence type="ECO:0000313" key="2">
    <source>
        <dbReference type="Proteomes" id="UP001374579"/>
    </source>
</evidence>
<sequence>MQLPPDHHAAITMDKDKHHDLADRLQHQPDLLLTASLKITCILLTASPLRVEPTSHMTPLQLHREDRTILWRCQTSGSGHPTPSSECSH</sequence>
<keyword evidence="2" id="KW-1185">Reference proteome</keyword>
<evidence type="ECO:0000313" key="1">
    <source>
        <dbReference type="EMBL" id="KAK7105970.1"/>
    </source>
</evidence>
<dbReference type="AlphaFoldDB" id="A0AAN9BMC5"/>
<protein>
    <submittedName>
        <fullName evidence="1">Uncharacterized protein</fullName>
    </submittedName>
</protein>
<accession>A0AAN9BMC5</accession>